<sequence>MDDDDAIIALKAGQLDGYMCCDPFGSIAEMEGFGKIIGTEWGAHVSDDLENGWGLHCGYFINTDFAEEHPELTTRLVLAHCLAIKYMYQHPYNAGMMFAAGNYCRLRSFCQVFAQ</sequence>
<dbReference type="Proteomes" id="UP001651880">
    <property type="component" value="Unassembled WGS sequence"/>
</dbReference>
<keyword evidence="3" id="KW-0732">Signal</keyword>
<dbReference type="SUPFAM" id="SSF53850">
    <property type="entry name" value="Periplasmic binding protein-like II"/>
    <property type="match status" value="1"/>
</dbReference>
<dbReference type="PANTHER" id="PTHR30024">
    <property type="entry name" value="ALIPHATIC SULFONATES-BINDING PROTEIN-RELATED"/>
    <property type="match status" value="1"/>
</dbReference>
<gene>
    <name evidence="4" type="ORF">LJD61_10105</name>
</gene>
<keyword evidence="5" id="KW-1185">Reference proteome</keyword>
<dbReference type="RefSeq" id="WP_333783098.1">
    <property type="nucleotide sequence ID" value="NZ_JAJEKE010000007.1"/>
</dbReference>
<evidence type="ECO:0000256" key="1">
    <source>
        <dbReference type="ARBA" id="ARBA00004418"/>
    </source>
</evidence>
<comment type="subcellular location">
    <subcellularLocation>
        <location evidence="1">Periplasm</location>
    </subcellularLocation>
</comment>
<protein>
    <submittedName>
        <fullName evidence="4">ABC transporter substrate-binding protein</fullName>
    </submittedName>
</protein>
<dbReference type="EMBL" id="JAJEKE010000007">
    <property type="protein sequence ID" value="MCQ1529893.1"/>
    <property type="molecule type" value="Genomic_DNA"/>
</dbReference>
<comment type="caution">
    <text evidence="4">The sequence shown here is derived from an EMBL/GenBank/DDBJ whole genome shotgun (WGS) entry which is preliminary data.</text>
</comment>
<accession>A0ABT1NIB1</accession>
<organism evidence="4 5">
    <name type="scientific">Lutispora saccharofermentans</name>
    <dbReference type="NCBI Taxonomy" id="3024236"/>
    <lineage>
        <taxon>Bacteria</taxon>
        <taxon>Bacillati</taxon>
        <taxon>Bacillota</taxon>
        <taxon>Clostridia</taxon>
        <taxon>Lutisporales</taxon>
        <taxon>Lutisporaceae</taxon>
        <taxon>Lutispora</taxon>
    </lineage>
</organism>
<evidence type="ECO:0000256" key="2">
    <source>
        <dbReference type="ARBA" id="ARBA00010742"/>
    </source>
</evidence>
<name>A0ABT1NIB1_9FIRM</name>
<comment type="similarity">
    <text evidence="2">Belongs to the bacterial solute-binding protein SsuA/TauA family.</text>
</comment>
<evidence type="ECO:0000313" key="4">
    <source>
        <dbReference type="EMBL" id="MCQ1529893.1"/>
    </source>
</evidence>
<dbReference type="PANTHER" id="PTHR30024:SF47">
    <property type="entry name" value="TAURINE-BINDING PERIPLASMIC PROTEIN"/>
    <property type="match status" value="1"/>
</dbReference>
<dbReference type="Pfam" id="PF13379">
    <property type="entry name" value="NMT1_2"/>
    <property type="match status" value="1"/>
</dbReference>
<evidence type="ECO:0000256" key="3">
    <source>
        <dbReference type="ARBA" id="ARBA00022729"/>
    </source>
</evidence>
<evidence type="ECO:0000313" key="5">
    <source>
        <dbReference type="Proteomes" id="UP001651880"/>
    </source>
</evidence>
<proteinExistence type="inferred from homology"/>
<dbReference type="Gene3D" id="3.40.190.10">
    <property type="entry name" value="Periplasmic binding protein-like II"/>
    <property type="match status" value="1"/>
</dbReference>
<reference evidence="4 5" key="1">
    <citation type="submission" date="2021-10" db="EMBL/GenBank/DDBJ databases">
        <title>Lutispora strain m25 sp. nov., a thermophilic, non-spore-forming bacterium isolated from a lab-scale methanogenic bioreactor digesting anaerobic sludge.</title>
        <authorList>
            <person name="El Houari A."/>
            <person name="Mcdonald J."/>
        </authorList>
    </citation>
    <scope>NUCLEOTIDE SEQUENCE [LARGE SCALE GENOMIC DNA]</scope>
    <source>
        <strain evidence="5">m25</strain>
    </source>
</reference>